<feature type="transmembrane region" description="Helical" evidence="1">
    <location>
        <begin position="39"/>
        <end position="61"/>
    </location>
</feature>
<keyword evidence="1" id="KW-0812">Transmembrane</keyword>
<name>A0A1I6A775_9RHOB</name>
<organism evidence="2 3">
    <name type="scientific">Roseivivax halotolerans</name>
    <dbReference type="NCBI Taxonomy" id="93684"/>
    <lineage>
        <taxon>Bacteria</taxon>
        <taxon>Pseudomonadati</taxon>
        <taxon>Pseudomonadota</taxon>
        <taxon>Alphaproteobacteria</taxon>
        <taxon>Rhodobacterales</taxon>
        <taxon>Roseobacteraceae</taxon>
        <taxon>Roseivivax</taxon>
    </lineage>
</organism>
<sequence>MAVTATLTSIERQIGIAISAGLAILGLAMAAVAKTGPMALHGCMALVLGIALVFHLGGALYDQSEPSKSRHREYYDAPTRFGIVMTLIWAVAGMGVGVWLAALMYWPEATPAVPWTSYGRLRPVHTSGVIFGFGGNALIATSF</sequence>
<feature type="transmembrane region" description="Helical" evidence="1">
    <location>
        <begin position="14"/>
        <end position="33"/>
    </location>
</feature>
<keyword evidence="3" id="KW-1185">Reference proteome</keyword>
<feature type="transmembrane region" description="Helical" evidence="1">
    <location>
        <begin position="81"/>
        <end position="106"/>
    </location>
</feature>
<dbReference type="EMBL" id="FOXV01000015">
    <property type="protein sequence ID" value="SFQ64508.1"/>
    <property type="molecule type" value="Genomic_DNA"/>
</dbReference>
<evidence type="ECO:0000256" key="1">
    <source>
        <dbReference type="SAM" id="Phobius"/>
    </source>
</evidence>
<keyword evidence="1" id="KW-0472">Membrane</keyword>
<accession>A0A1I6A775</accession>
<reference evidence="3" key="1">
    <citation type="submission" date="2016-10" db="EMBL/GenBank/DDBJ databases">
        <authorList>
            <person name="Varghese N."/>
            <person name="Submissions S."/>
        </authorList>
    </citation>
    <scope>NUCLEOTIDE SEQUENCE [LARGE SCALE GENOMIC DNA]</scope>
    <source>
        <strain evidence="3">JCM 10271</strain>
    </source>
</reference>
<protein>
    <submittedName>
        <fullName evidence="2">Cytochrome c oxidase cbb3-type subunit 1</fullName>
    </submittedName>
</protein>
<dbReference type="AlphaFoldDB" id="A0A1I6A775"/>
<dbReference type="GO" id="GO:0006119">
    <property type="term" value="P:oxidative phosphorylation"/>
    <property type="evidence" value="ECO:0007669"/>
    <property type="project" value="UniProtKB-UniPathway"/>
</dbReference>
<dbReference type="UniPathway" id="UPA00705"/>
<dbReference type="Proteomes" id="UP000243106">
    <property type="component" value="Unassembled WGS sequence"/>
</dbReference>
<proteinExistence type="predicted"/>
<dbReference type="Gene3D" id="1.20.210.10">
    <property type="entry name" value="Cytochrome c oxidase-like, subunit I domain"/>
    <property type="match status" value="1"/>
</dbReference>
<keyword evidence="1" id="KW-1133">Transmembrane helix</keyword>
<gene>
    <name evidence="2" type="ORF">SAMN05421853_11574</name>
</gene>
<dbReference type="InterPro" id="IPR036927">
    <property type="entry name" value="Cyt_c_oxase-like_su1_sf"/>
</dbReference>
<dbReference type="SUPFAM" id="SSF81442">
    <property type="entry name" value="Cytochrome c oxidase subunit I-like"/>
    <property type="match status" value="1"/>
</dbReference>
<dbReference type="STRING" id="93684.SAMN05421853_11574"/>
<evidence type="ECO:0000313" key="2">
    <source>
        <dbReference type="EMBL" id="SFQ64508.1"/>
    </source>
</evidence>
<evidence type="ECO:0000313" key="3">
    <source>
        <dbReference type="Proteomes" id="UP000243106"/>
    </source>
</evidence>